<evidence type="ECO:0000313" key="3">
    <source>
        <dbReference type="EMBL" id="MBC1617866.1"/>
    </source>
</evidence>
<proteinExistence type="predicted"/>
<dbReference type="EMBL" id="JAARPT010000006">
    <property type="protein sequence ID" value="MBC1402134.1"/>
    <property type="molecule type" value="Genomic_DNA"/>
</dbReference>
<dbReference type="AlphaFoldDB" id="A0A842AFM7"/>
<sequence>MQKIGLITVWFLRSIMNYAHTFLLLIGLALFCVVGFLYSLQVGLAIAGIACVLLSVLLMKSGGEH</sequence>
<organism evidence="3 5">
    <name type="scientific">Listeria booriae</name>
    <dbReference type="NCBI Taxonomy" id="1552123"/>
    <lineage>
        <taxon>Bacteria</taxon>
        <taxon>Bacillati</taxon>
        <taxon>Bacillota</taxon>
        <taxon>Bacilli</taxon>
        <taxon>Bacillales</taxon>
        <taxon>Listeriaceae</taxon>
        <taxon>Listeria</taxon>
    </lineage>
</organism>
<dbReference type="EMBL" id="JAARSH010000015">
    <property type="protein sequence ID" value="MBC1617866.1"/>
    <property type="molecule type" value="Genomic_DNA"/>
</dbReference>
<evidence type="ECO:0000313" key="5">
    <source>
        <dbReference type="Proteomes" id="UP000574104"/>
    </source>
</evidence>
<dbReference type="RefSeq" id="WP_185406290.1">
    <property type="nucleotide sequence ID" value="NZ_JAARPT010000006.1"/>
</dbReference>
<name>A0A842AFM7_9LIST</name>
<evidence type="ECO:0000256" key="1">
    <source>
        <dbReference type="SAM" id="Phobius"/>
    </source>
</evidence>
<reference evidence="4 5" key="1">
    <citation type="submission" date="2020-03" db="EMBL/GenBank/DDBJ databases">
        <title>Soil Listeria distribution.</title>
        <authorList>
            <person name="Liao J."/>
            <person name="Wiedmann M."/>
        </authorList>
    </citation>
    <scope>NUCLEOTIDE SEQUENCE [LARGE SCALE GENOMIC DNA]</scope>
    <source>
        <strain evidence="3 5">FSL L7-1299</strain>
        <strain evidence="2 4">FSL L7-1658</strain>
    </source>
</reference>
<feature type="transmembrane region" description="Helical" evidence="1">
    <location>
        <begin position="44"/>
        <end position="63"/>
    </location>
</feature>
<feature type="transmembrane region" description="Helical" evidence="1">
    <location>
        <begin position="21"/>
        <end position="38"/>
    </location>
</feature>
<keyword evidence="1" id="KW-1133">Transmembrane helix</keyword>
<comment type="caution">
    <text evidence="3">The sequence shown here is derived from an EMBL/GenBank/DDBJ whole genome shotgun (WGS) entry which is preliminary data.</text>
</comment>
<keyword evidence="1" id="KW-0472">Membrane</keyword>
<dbReference type="Proteomes" id="UP000574104">
    <property type="component" value="Unassembled WGS sequence"/>
</dbReference>
<keyword evidence="1" id="KW-0812">Transmembrane</keyword>
<protein>
    <submittedName>
        <fullName evidence="3">Uncharacterized protein</fullName>
    </submittedName>
</protein>
<evidence type="ECO:0000313" key="2">
    <source>
        <dbReference type="EMBL" id="MBC1402134.1"/>
    </source>
</evidence>
<accession>A0A842AFM7</accession>
<gene>
    <name evidence="2" type="ORF">HB836_11145</name>
    <name evidence="3" type="ORF">HB904_16940</name>
</gene>
<dbReference type="Proteomes" id="UP000544413">
    <property type="component" value="Unassembled WGS sequence"/>
</dbReference>
<evidence type="ECO:0000313" key="4">
    <source>
        <dbReference type="Proteomes" id="UP000544413"/>
    </source>
</evidence>